<feature type="transmembrane region" description="Helical" evidence="12">
    <location>
        <begin position="12"/>
        <end position="32"/>
    </location>
</feature>
<evidence type="ECO:0000256" key="10">
    <source>
        <dbReference type="ARBA" id="ARBA00023136"/>
    </source>
</evidence>
<dbReference type="NCBIfam" id="TIGR00826">
    <property type="entry name" value="EIIB_glc"/>
    <property type="match status" value="1"/>
</dbReference>
<evidence type="ECO:0000313" key="15">
    <source>
        <dbReference type="EMBL" id="ASK78532.1"/>
    </source>
</evidence>
<dbReference type="NCBIfam" id="TIGR01998">
    <property type="entry name" value="PTS-II-BC-nag"/>
    <property type="match status" value="1"/>
</dbReference>
<dbReference type="GO" id="GO:0090563">
    <property type="term" value="F:protein-phosphocysteine-sugar phosphotransferase activity"/>
    <property type="evidence" value="ECO:0007669"/>
    <property type="project" value="TreeGrafter"/>
</dbReference>
<proteinExistence type="predicted"/>
<dbReference type="Pfam" id="PF02378">
    <property type="entry name" value="PTS_EIIC"/>
    <property type="match status" value="1"/>
</dbReference>
<dbReference type="InterPro" id="IPR001996">
    <property type="entry name" value="PTS_IIB_1"/>
</dbReference>
<keyword evidence="10 12" id="KW-0472">Membrane</keyword>
<dbReference type="GO" id="GO:0005886">
    <property type="term" value="C:plasma membrane"/>
    <property type="evidence" value="ECO:0007669"/>
    <property type="project" value="UniProtKB-SubCell"/>
</dbReference>
<feature type="transmembrane region" description="Helical" evidence="12">
    <location>
        <begin position="135"/>
        <end position="152"/>
    </location>
</feature>
<dbReference type="GO" id="GO:0015764">
    <property type="term" value="P:N-acetylglucosamine transport"/>
    <property type="evidence" value="ECO:0007669"/>
    <property type="project" value="TreeGrafter"/>
</dbReference>
<feature type="transmembrane region" description="Helical" evidence="12">
    <location>
        <begin position="307"/>
        <end position="325"/>
    </location>
</feature>
<keyword evidence="5" id="KW-0808">Transferase</keyword>
<gene>
    <name evidence="15" type="ORF">CF386_05685</name>
</gene>
<dbReference type="GO" id="GO:0008982">
    <property type="term" value="F:protein-N(PI)-phosphohistidine-sugar phosphotransferase activity"/>
    <property type="evidence" value="ECO:0007669"/>
    <property type="project" value="InterPro"/>
</dbReference>
<feature type="domain" description="PTS EIIB type-1" evidence="13">
    <location>
        <begin position="436"/>
        <end position="513"/>
    </location>
</feature>
<keyword evidence="9 12" id="KW-1133">Transmembrane helix</keyword>
<evidence type="ECO:0000256" key="8">
    <source>
        <dbReference type="ARBA" id="ARBA00022777"/>
    </source>
</evidence>
<dbReference type="CDD" id="cd00212">
    <property type="entry name" value="PTS_IIB_glc"/>
    <property type="match status" value="1"/>
</dbReference>
<organism evidence="15 16">
    <name type="scientific">Paraphotobacterium marinum</name>
    <dbReference type="NCBI Taxonomy" id="1755811"/>
    <lineage>
        <taxon>Bacteria</taxon>
        <taxon>Pseudomonadati</taxon>
        <taxon>Pseudomonadota</taxon>
        <taxon>Gammaproteobacteria</taxon>
        <taxon>Vibrionales</taxon>
        <taxon>Vibrionaceae</taxon>
        <taxon>Paraphotobacterium</taxon>
    </lineage>
</organism>
<evidence type="ECO:0000256" key="5">
    <source>
        <dbReference type="ARBA" id="ARBA00022679"/>
    </source>
</evidence>
<reference evidence="15 16" key="1">
    <citation type="journal article" date="2016" name="Int. J. Syst. Evol. Microbiol.">
        <title>Paraphotobacterium marinum gen. nov., sp. nov., a member of the family Vibrionaceae, isolated from surface seawater.</title>
        <authorList>
            <person name="Huang Z."/>
            <person name="Dong C."/>
            <person name="Shao Z."/>
        </authorList>
    </citation>
    <scope>NUCLEOTIDE SEQUENCE [LARGE SCALE GENOMIC DNA]</scope>
    <source>
        <strain evidence="15 16">NSCS20N07D</strain>
    </source>
</reference>
<dbReference type="InterPro" id="IPR003352">
    <property type="entry name" value="PTS_EIIC"/>
</dbReference>
<dbReference type="GO" id="GO:0015572">
    <property type="term" value="F:N-acetylglucosamine transmembrane transporter activity"/>
    <property type="evidence" value="ECO:0007669"/>
    <property type="project" value="InterPro"/>
</dbReference>
<evidence type="ECO:0000256" key="2">
    <source>
        <dbReference type="ARBA" id="ARBA00022448"/>
    </source>
</evidence>
<dbReference type="InterPro" id="IPR010974">
    <property type="entry name" value="PTS_IIBC_nag"/>
</dbReference>
<dbReference type="InterPro" id="IPR018113">
    <property type="entry name" value="PTrfase_EIIB_Cys"/>
</dbReference>
<protein>
    <submittedName>
        <fullName evidence="15">PTS N-acetylmuramic acid transporter subunit IIBC</fullName>
    </submittedName>
</protein>
<evidence type="ECO:0000256" key="6">
    <source>
        <dbReference type="ARBA" id="ARBA00022683"/>
    </source>
</evidence>
<dbReference type="Gene3D" id="3.30.1360.60">
    <property type="entry name" value="Glucose permease domain IIB"/>
    <property type="match status" value="1"/>
</dbReference>
<dbReference type="AlphaFoldDB" id="A0A220VEE0"/>
<keyword evidence="6" id="KW-0598">Phosphotransferase system</keyword>
<dbReference type="PANTHER" id="PTHR30009">
    <property type="entry name" value="CYTOCHROME C-TYPE SYNTHESIS PROTEIN AND PTS TRANSMEMBRANE COMPONENT"/>
    <property type="match status" value="1"/>
</dbReference>
<dbReference type="InterPro" id="IPR036878">
    <property type="entry name" value="Glu_permease_IIB"/>
</dbReference>
<name>A0A220VEE0_9GAMM</name>
<dbReference type="GO" id="GO:0016301">
    <property type="term" value="F:kinase activity"/>
    <property type="evidence" value="ECO:0007669"/>
    <property type="project" value="UniProtKB-KW"/>
</dbReference>
<keyword evidence="4" id="KW-0762">Sugar transport</keyword>
<dbReference type="PROSITE" id="PS01035">
    <property type="entry name" value="PTS_EIIB_TYPE_1_CYS"/>
    <property type="match status" value="1"/>
</dbReference>
<dbReference type="PANTHER" id="PTHR30009:SF4">
    <property type="entry name" value="PTS SYSTEM N-ACETYLGLUCOSAMINE-SPECIFIC EIICBA COMPONENT"/>
    <property type="match status" value="1"/>
</dbReference>
<keyword evidence="16" id="KW-1185">Reference proteome</keyword>
<evidence type="ECO:0000256" key="9">
    <source>
        <dbReference type="ARBA" id="ARBA00022989"/>
    </source>
</evidence>
<keyword evidence="3" id="KW-1003">Cell membrane</keyword>
<dbReference type="GO" id="GO:0019866">
    <property type="term" value="C:organelle inner membrane"/>
    <property type="evidence" value="ECO:0007669"/>
    <property type="project" value="InterPro"/>
</dbReference>
<evidence type="ECO:0000256" key="4">
    <source>
        <dbReference type="ARBA" id="ARBA00022597"/>
    </source>
</evidence>
<dbReference type="Pfam" id="PF00367">
    <property type="entry name" value="PTS_EIIB"/>
    <property type="match status" value="1"/>
</dbReference>
<dbReference type="EMBL" id="CP022355">
    <property type="protein sequence ID" value="ASK78532.1"/>
    <property type="molecule type" value="Genomic_DNA"/>
</dbReference>
<dbReference type="InterPro" id="IPR050429">
    <property type="entry name" value="PTS_Glucose_EIICBA"/>
</dbReference>
<feature type="transmembrane region" description="Helical" evidence="12">
    <location>
        <begin position="331"/>
        <end position="353"/>
    </location>
</feature>
<feature type="transmembrane region" description="Helical" evidence="12">
    <location>
        <begin position="44"/>
        <end position="64"/>
    </location>
</feature>
<evidence type="ECO:0000259" key="13">
    <source>
        <dbReference type="PROSITE" id="PS51098"/>
    </source>
</evidence>
<dbReference type="Proteomes" id="UP000242175">
    <property type="component" value="Chromosome large"/>
</dbReference>
<dbReference type="PROSITE" id="PS51103">
    <property type="entry name" value="PTS_EIIC_TYPE_1"/>
    <property type="match status" value="1"/>
</dbReference>
<keyword evidence="8" id="KW-0418">Kinase</keyword>
<dbReference type="InterPro" id="IPR013013">
    <property type="entry name" value="PTS_EIIC_1"/>
</dbReference>
<accession>A0A220VEE0</accession>
<keyword evidence="7 12" id="KW-0812">Transmembrane</keyword>
<evidence type="ECO:0000256" key="7">
    <source>
        <dbReference type="ARBA" id="ARBA00022692"/>
    </source>
</evidence>
<dbReference type="PROSITE" id="PS51098">
    <property type="entry name" value="PTS_EIIB_TYPE_1"/>
    <property type="match status" value="1"/>
</dbReference>
<feature type="transmembrane region" description="Helical" evidence="12">
    <location>
        <begin position="386"/>
        <end position="405"/>
    </location>
</feature>
<sequence length="513" mass="55112">MNILGSVQRLGKALMLPIAILPIAALLLRLGAPDVLNIPFMSSSGNAIISNLPLLFALGIGIGLSKDEHGSAGLAAAVSYFVLVASAKAINPDIDMSFFAGFIAGIIGGVVYNKFNDVKLPEWLGFFAGKRLPPIMSGIITLIFGFAAGYLWPYAQNGLNEIAQTVLSSGSIGEFGYGVLNRLLLPFGLHHVINSYIWFLLGSCQQIQVDPVAALHGATHLCVDPSVTKDLVVGQSHTFYFNNSVTPEIQATVTKITNNIVNGDISRFLAGDKSAGVYLAGFFPVMMGGLPGAALAMYFAAPKENRAIVGGILFSLGFTAFLTGITEPLEFSFVFIAPVLFLIHAILTGLSLVISNAFGILDGFGFSAGAIDYVLNWGLATKPLALLVQIIAFFFIYFIIFYFSIKFFKLKTPGREDDFNATTAMSQNSKTEQETSERGKNFIVALGGDDNIEIIDSCITRLRLTLRDSTTINENELKRLGAKAIVKLSDKNIQVILGTIAEQVAKEIKASKQ</sequence>
<evidence type="ECO:0000256" key="12">
    <source>
        <dbReference type="SAM" id="Phobius"/>
    </source>
</evidence>
<dbReference type="RefSeq" id="WP_089073440.1">
    <property type="nucleotide sequence ID" value="NZ_CBCSAM010000001.1"/>
</dbReference>
<evidence type="ECO:0000256" key="11">
    <source>
        <dbReference type="PROSITE-ProRule" id="PRU00421"/>
    </source>
</evidence>
<evidence type="ECO:0000259" key="14">
    <source>
        <dbReference type="PROSITE" id="PS51103"/>
    </source>
</evidence>
<keyword evidence="2" id="KW-0813">Transport</keyword>
<feature type="domain" description="PTS EIIC type-1" evidence="14">
    <location>
        <begin position="1"/>
        <end position="417"/>
    </location>
</feature>
<feature type="active site" description="Phosphocysteine intermediate; for EIIB activity" evidence="11">
    <location>
        <position position="458"/>
    </location>
</feature>
<dbReference type="KEGG" id="pmai:CF386_05685"/>
<dbReference type="OrthoDB" id="7571469at2"/>
<feature type="transmembrane region" description="Helical" evidence="12">
    <location>
        <begin position="277"/>
        <end position="300"/>
    </location>
</feature>
<dbReference type="GO" id="GO:0009401">
    <property type="term" value="P:phosphoenolpyruvate-dependent sugar phosphotransferase system"/>
    <property type="evidence" value="ECO:0007669"/>
    <property type="project" value="UniProtKB-KW"/>
</dbReference>
<feature type="transmembrane region" description="Helical" evidence="12">
    <location>
        <begin position="96"/>
        <end position="115"/>
    </location>
</feature>
<evidence type="ECO:0000256" key="3">
    <source>
        <dbReference type="ARBA" id="ARBA00022475"/>
    </source>
</evidence>
<evidence type="ECO:0000256" key="1">
    <source>
        <dbReference type="ARBA" id="ARBA00004651"/>
    </source>
</evidence>
<comment type="subcellular location">
    <subcellularLocation>
        <location evidence="1">Cell membrane</location>
        <topology evidence="1">Multi-pass membrane protein</topology>
    </subcellularLocation>
</comment>
<dbReference type="SUPFAM" id="SSF55604">
    <property type="entry name" value="Glucose permease domain IIB"/>
    <property type="match status" value="1"/>
</dbReference>
<evidence type="ECO:0000313" key="16">
    <source>
        <dbReference type="Proteomes" id="UP000242175"/>
    </source>
</evidence>